<dbReference type="EMBL" id="CP055901">
    <property type="protein sequence ID" value="QKX59678.1"/>
    <property type="molecule type" value="Genomic_DNA"/>
</dbReference>
<dbReference type="PANTHER" id="PTHR11799">
    <property type="entry name" value="PARAOXONASE"/>
    <property type="match status" value="1"/>
</dbReference>
<accession>A0A7H8R125</accession>
<organism evidence="1 2">
    <name type="scientific">Talaromyces rugulosus</name>
    <name type="common">Penicillium rugulosum</name>
    <dbReference type="NCBI Taxonomy" id="121627"/>
    <lineage>
        <taxon>Eukaryota</taxon>
        <taxon>Fungi</taxon>
        <taxon>Dikarya</taxon>
        <taxon>Ascomycota</taxon>
        <taxon>Pezizomycotina</taxon>
        <taxon>Eurotiomycetes</taxon>
        <taxon>Eurotiomycetidae</taxon>
        <taxon>Eurotiales</taxon>
        <taxon>Trichocomaceae</taxon>
        <taxon>Talaromyces</taxon>
        <taxon>Talaromyces sect. Islandici</taxon>
    </lineage>
</organism>
<dbReference type="Proteomes" id="UP000509510">
    <property type="component" value="Chromosome IV"/>
</dbReference>
<proteinExistence type="predicted"/>
<dbReference type="PANTHER" id="PTHR11799:SF30">
    <property type="entry name" value="SERUM PARAOXONASE_ARYLESTERASE 2"/>
    <property type="match status" value="1"/>
</dbReference>
<dbReference type="InterPro" id="IPR011042">
    <property type="entry name" value="6-blade_b-propeller_TolB-like"/>
</dbReference>
<evidence type="ECO:0000313" key="1">
    <source>
        <dbReference type="EMBL" id="QKX59678.1"/>
    </source>
</evidence>
<dbReference type="GeneID" id="55994311"/>
<evidence type="ECO:0000313" key="2">
    <source>
        <dbReference type="Proteomes" id="UP000509510"/>
    </source>
</evidence>
<sequence length="398" mass="43862">MGSLSSLVVKSAIAILALALAYAPLADRARVLSLLVQNAPDKLTEVKNLGDYTIKFSDRLRNCEDALLVEEDRVAILSCDPGRDFWNTVMGTFAPDLSIVPTGELVLYRYDSAKYSDTDALVSIELRDFEGIQGFHPLGIEYHRPSSSLFVCNHHYEGSRVEVFTLDLDTPKPVARHQRTIISPLIKAPNAIAALNEHELYITNDHYFLQKNNAFLSHLETYAQLPLGSVAYVNLAIEGHPAEVRSVARSPFTNGVALLNGSALAVSSSSTTKVYLYDILPDRSLLKTGDITLPFMPDNVSVDKKGSLLITGHPHPPTLDKLRKDRFECLMDSSRQNEDCYEGTTPSGMAAWSADDGLKILHLTKGGFSTSCTAVRDTEYNFGFMTGLYEKGILVWKA</sequence>
<protein>
    <recommendedName>
        <fullName evidence="3">SMP-30/Gluconolactonase/LRE-like region domain-containing protein</fullName>
    </recommendedName>
</protein>
<dbReference type="RefSeq" id="XP_035345855.1">
    <property type="nucleotide sequence ID" value="XM_035489962.1"/>
</dbReference>
<dbReference type="OrthoDB" id="5307922at2759"/>
<dbReference type="Gene3D" id="2.120.10.30">
    <property type="entry name" value="TolB, C-terminal domain"/>
    <property type="match status" value="1"/>
</dbReference>
<gene>
    <name evidence="1" type="ORF">TRUGW13939_06818</name>
</gene>
<keyword evidence="2" id="KW-1185">Reference proteome</keyword>
<dbReference type="KEGG" id="trg:TRUGW13939_06818"/>
<reference evidence="2" key="1">
    <citation type="submission" date="2020-06" db="EMBL/GenBank/DDBJ databases">
        <title>A chromosome-scale genome assembly of Talaromyces rugulosus W13939.</title>
        <authorList>
            <person name="Wang B."/>
            <person name="Guo L."/>
            <person name="Ye K."/>
            <person name="Wang L."/>
        </authorList>
    </citation>
    <scope>NUCLEOTIDE SEQUENCE [LARGE SCALE GENOMIC DNA]</scope>
    <source>
        <strain evidence="2">W13939</strain>
    </source>
</reference>
<dbReference type="AlphaFoldDB" id="A0A7H8R125"/>
<name>A0A7H8R125_TALRU</name>
<evidence type="ECO:0008006" key="3">
    <source>
        <dbReference type="Google" id="ProtNLM"/>
    </source>
</evidence>
<dbReference type="SUPFAM" id="SSF63829">
    <property type="entry name" value="Calcium-dependent phosphotriesterase"/>
    <property type="match status" value="1"/>
</dbReference>
<dbReference type="InterPro" id="IPR051288">
    <property type="entry name" value="Serum_paraoxonase/arylesterase"/>
</dbReference>